<proteinExistence type="inferred from homology"/>
<dbReference type="AlphaFoldDB" id="A0ABD2XNL7"/>
<dbReference type="SUPFAM" id="SSF69786">
    <property type="entry name" value="YggU-like"/>
    <property type="match status" value="1"/>
</dbReference>
<dbReference type="Pfam" id="PF02594">
    <property type="entry name" value="DUF167"/>
    <property type="match status" value="1"/>
</dbReference>
<keyword evidence="4" id="KW-1185">Reference proteome</keyword>
<feature type="region of interest" description="Disordered" evidence="2">
    <location>
        <begin position="1"/>
        <end position="49"/>
    </location>
</feature>
<dbReference type="PANTHER" id="PTHR13420">
    <property type="entry name" value="UPF0235 PROTEIN C15ORF40"/>
    <property type="match status" value="1"/>
</dbReference>
<dbReference type="Gene3D" id="3.30.1200.10">
    <property type="entry name" value="YggU-like"/>
    <property type="match status" value="1"/>
</dbReference>
<comment type="similarity">
    <text evidence="1">Belongs to the UPF0235 family.</text>
</comment>
<evidence type="ECO:0000313" key="3">
    <source>
        <dbReference type="EMBL" id="KAL3406877.1"/>
    </source>
</evidence>
<gene>
    <name evidence="3" type="ORF">TKK_000999</name>
</gene>
<evidence type="ECO:0000313" key="4">
    <source>
        <dbReference type="Proteomes" id="UP001627154"/>
    </source>
</evidence>
<protein>
    <submittedName>
        <fullName evidence="3">Uncharacterized protein</fullName>
    </submittedName>
</protein>
<sequence length="142" mass="15103">MLSRLVNDALRPSVTRASMSSKSKKKAAKAAAAVNNESKEPEGPIDVDKNGNVRIRIQAKPGAKQNNVTDIGQEAVGVAIAAPPQEGEANAELVKYLSSVLSVRKSDVSLDRGSRSRHKTIIVTGSSVEKVTERLKSEIANN</sequence>
<dbReference type="HAMAP" id="MF_00634">
    <property type="entry name" value="UPF0235"/>
    <property type="match status" value="1"/>
</dbReference>
<evidence type="ECO:0000256" key="1">
    <source>
        <dbReference type="ARBA" id="ARBA00010364"/>
    </source>
</evidence>
<organism evidence="3 4">
    <name type="scientific">Trichogramma kaykai</name>
    <dbReference type="NCBI Taxonomy" id="54128"/>
    <lineage>
        <taxon>Eukaryota</taxon>
        <taxon>Metazoa</taxon>
        <taxon>Ecdysozoa</taxon>
        <taxon>Arthropoda</taxon>
        <taxon>Hexapoda</taxon>
        <taxon>Insecta</taxon>
        <taxon>Pterygota</taxon>
        <taxon>Neoptera</taxon>
        <taxon>Endopterygota</taxon>
        <taxon>Hymenoptera</taxon>
        <taxon>Apocrita</taxon>
        <taxon>Proctotrupomorpha</taxon>
        <taxon>Chalcidoidea</taxon>
        <taxon>Trichogrammatidae</taxon>
        <taxon>Trichogramma</taxon>
    </lineage>
</organism>
<dbReference type="NCBIfam" id="TIGR00251">
    <property type="entry name" value="DUF167 family protein"/>
    <property type="match status" value="1"/>
</dbReference>
<dbReference type="InterPro" id="IPR003746">
    <property type="entry name" value="DUF167"/>
</dbReference>
<dbReference type="PANTHER" id="PTHR13420:SF7">
    <property type="entry name" value="UPF0235 PROTEIN C15ORF40"/>
    <property type="match status" value="1"/>
</dbReference>
<comment type="caution">
    <text evidence="3">The sequence shown here is derived from an EMBL/GenBank/DDBJ whole genome shotgun (WGS) entry which is preliminary data.</text>
</comment>
<reference evidence="3 4" key="1">
    <citation type="journal article" date="2024" name="bioRxiv">
        <title>A reference genome for Trichogramma kaykai: A tiny desert-dwelling parasitoid wasp with competing sex-ratio distorters.</title>
        <authorList>
            <person name="Culotta J."/>
            <person name="Lindsey A.R."/>
        </authorList>
    </citation>
    <scope>NUCLEOTIDE SEQUENCE [LARGE SCALE GENOMIC DNA]</scope>
    <source>
        <strain evidence="3 4">KSX58</strain>
    </source>
</reference>
<accession>A0ABD2XNL7</accession>
<evidence type="ECO:0000256" key="2">
    <source>
        <dbReference type="SAM" id="MobiDB-lite"/>
    </source>
</evidence>
<dbReference type="Proteomes" id="UP001627154">
    <property type="component" value="Unassembled WGS sequence"/>
</dbReference>
<dbReference type="InterPro" id="IPR036591">
    <property type="entry name" value="YggU-like_sf"/>
</dbReference>
<dbReference type="EMBL" id="JBJJXI010000018">
    <property type="protein sequence ID" value="KAL3406877.1"/>
    <property type="molecule type" value="Genomic_DNA"/>
</dbReference>
<dbReference type="SMART" id="SM01152">
    <property type="entry name" value="DUF167"/>
    <property type="match status" value="1"/>
</dbReference>
<feature type="compositionally biased region" description="Basic and acidic residues" evidence="2">
    <location>
        <begin position="37"/>
        <end position="49"/>
    </location>
</feature>
<name>A0ABD2XNL7_9HYME</name>